<keyword evidence="2" id="KW-0479">Metal-binding</keyword>
<dbReference type="SMART" id="SM00558">
    <property type="entry name" value="JmjC"/>
    <property type="match status" value="1"/>
</dbReference>
<keyword evidence="7" id="KW-0560">Oxidoreductase</keyword>
<proteinExistence type="predicted"/>
<dbReference type="InterPro" id="IPR001965">
    <property type="entry name" value="Znf_PHD"/>
</dbReference>
<dbReference type="InterPro" id="IPR019786">
    <property type="entry name" value="Zinc_finger_PHD-type_CS"/>
</dbReference>
<dbReference type="InterPro" id="IPR041070">
    <property type="entry name" value="JHD"/>
</dbReference>
<evidence type="ECO:0000256" key="7">
    <source>
        <dbReference type="ARBA" id="ARBA00023002"/>
    </source>
</evidence>
<dbReference type="Gene3D" id="2.60.120.650">
    <property type="entry name" value="Cupin"/>
    <property type="match status" value="1"/>
</dbReference>
<feature type="domain" description="JmjC" evidence="15">
    <location>
        <begin position="195"/>
        <end position="351"/>
    </location>
</feature>
<sequence length="915" mass="102978">MNSVPGYCLCRKPYDENHFMIECNRCQDWFHGSCVDVEEEKAADIDIYHCPDCEVSHGPSIMKNFHESSNVGETLKREPVLTGSPEFIHQLQGKTFDSADEVVLKPTGSQLTVEFLEKSSFSVPILVLKREGLGMTLPPPSFTIRDVEQYVGSDKEIDVMDAACQARCKMMLGDFVKYYYSEKRENIFNVVSLEFSNTRLSKIVEVPKIVSKLSWIENLWPEECEFERPKVQKYCFMSVQDSYTDFHVEFGGTSVWYHVLKGEKVFYLIHPEDANLTLFECWRNSSKQREMFFGDQVDKCYKCSVEQGQTLFIPPGWIHAVLTPMDCLAFGGNFLHSLSIEMQLKAYETVKQLSTADLFKFPSFETICWHVGKQILDILGGLRENGRHPASYLVRGGKALNMAFQAWTRKEVLEDHQHAIPKTVQTIQLIEDLATEICLVEDTSQQNIQKANTIFGVEQLFPTISSSLTWPTDSPSVSKPTLSSPSKSDSKKDPELKDVFKKTNPKDKEHQVLGSDDQGMDNLRGLDNHQVLKAGSSQKVEFSIANSCLNDSGNDSKSDNVYDGNESPMALLMANGGTSRVKSLSNSWRAKIITKEDNSMLVKEQVMGDKFDLGSNVELQIEERLGKQKMSLVVIPNIPPNFPHVKFCSGQNQIHKQEESVITTENCKINKEIVEGVEDKIWNGSGSGRIIDPFKAREQMDRLDSVVLTEDPDFFDNKEAIQDIVTIPELQSSSPSPAPCSLQTWWSERQDQSIESFSSDLGMVPKSLVSQHTQRKWPIKRLVYWRTKSVEENNRVNKQDSLGTCLKDAEHAYLFLESDDEDDNDDNDDDDDDDDDGGGGGGGSGDSDGDDDLVLRSLPKKRRISNDAPWIPSSRVIPPLPKQDRPVRKGTRVASTEVGLPAAATKLAQQEFLLG</sequence>
<keyword evidence="3 12" id="KW-0863">Zinc-finger</keyword>
<dbReference type="InterPro" id="IPR003347">
    <property type="entry name" value="JmjC_dom"/>
</dbReference>
<evidence type="ECO:0000256" key="9">
    <source>
        <dbReference type="ARBA" id="ARBA00023015"/>
    </source>
</evidence>
<protein>
    <submittedName>
        <fullName evidence="17">Histone lysine demethylase PHF8-like</fullName>
    </submittedName>
</protein>
<feature type="compositionally biased region" description="Basic and acidic residues" evidence="13">
    <location>
        <begin position="488"/>
        <end position="511"/>
    </location>
</feature>
<keyword evidence="5" id="KW-0156">Chromatin regulator</keyword>
<dbReference type="GeneID" id="101827700"/>
<dbReference type="RefSeq" id="XP_021089343.2">
    <property type="nucleotide sequence ID" value="XM_021233684.2"/>
</dbReference>
<evidence type="ECO:0000256" key="13">
    <source>
        <dbReference type="SAM" id="MobiDB-lite"/>
    </source>
</evidence>
<feature type="domain" description="PHD-type" evidence="14">
    <location>
        <begin position="5"/>
        <end position="56"/>
    </location>
</feature>
<evidence type="ECO:0000256" key="3">
    <source>
        <dbReference type="ARBA" id="ARBA00022771"/>
    </source>
</evidence>
<evidence type="ECO:0000313" key="17">
    <source>
        <dbReference type="RefSeq" id="XP_021089343.2"/>
    </source>
</evidence>
<dbReference type="Pfam" id="PF02373">
    <property type="entry name" value="JmjC"/>
    <property type="match status" value="1"/>
</dbReference>
<dbReference type="GO" id="GO:0032452">
    <property type="term" value="F:histone demethylase activity"/>
    <property type="evidence" value="ECO:0007669"/>
    <property type="project" value="UniProtKB-ARBA"/>
</dbReference>
<feature type="region of interest" description="Disordered" evidence="13">
    <location>
        <begin position="469"/>
        <end position="524"/>
    </location>
</feature>
<evidence type="ECO:0000256" key="1">
    <source>
        <dbReference type="ARBA" id="ARBA00004123"/>
    </source>
</evidence>
<keyword evidence="4" id="KW-0862">Zinc</keyword>
<dbReference type="KEGG" id="maua:101827700"/>
<dbReference type="SUPFAM" id="SSF51197">
    <property type="entry name" value="Clavaminate synthase-like"/>
    <property type="match status" value="1"/>
</dbReference>
<evidence type="ECO:0000256" key="6">
    <source>
        <dbReference type="ARBA" id="ARBA00022964"/>
    </source>
</evidence>
<dbReference type="PROSITE" id="PS51184">
    <property type="entry name" value="JMJC"/>
    <property type="match status" value="1"/>
</dbReference>
<dbReference type="Pfam" id="PF00628">
    <property type="entry name" value="PHD"/>
    <property type="match status" value="1"/>
</dbReference>
<dbReference type="SMART" id="SM00249">
    <property type="entry name" value="PHD"/>
    <property type="match status" value="1"/>
</dbReference>
<dbReference type="AlphaFoldDB" id="A0A3Q0D8T5"/>
<keyword evidence="6" id="KW-0223">Dioxygenase</keyword>
<accession>A0A3Q0D8T5</accession>
<keyword evidence="9" id="KW-0805">Transcription regulation</keyword>
<dbReference type="PROSITE" id="PS01359">
    <property type="entry name" value="ZF_PHD_1"/>
    <property type="match status" value="1"/>
</dbReference>
<dbReference type="Gene3D" id="1.20.58.1360">
    <property type="match status" value="1"/>
</dbReference>
<evidence type="ECO:0000259" key="15">
    <source>
        <dbReference type="PROSITE" id="PS51184"/>
    </source>
</evidence>
<evidence type="ECO:0000256" key="8">
    <source>
        <dbReference type="ARBA" id="ARBA00023004"/>
    </source>
</evidence>
<dbReference type="Proteomes" id="UP000886700">
    <property type="component" value="Unplaced"/>
</dbReference>
<keyword evidence="8" id="KW-0408">Iron</keyword>
<evidence type="ECO:0000256" key="5">
    <source>
        <dbReference type="ARBA" id="ARBA00022853"/>
    </source>
</evidence>
<dbReference type="Pfam" id="PF17811">
    <property type="entry name" value="JHD"/>
    <property type="match status" value="1"/>
</dbReference>
<keyword evidence="16" id="KW-1185">Reference proteome</keyword>
<evidence type="ECO:0000256" key="2">
    <source>
        <dbReference type="ARBA" id="ARBA00022723"/>
    </source>
</evidence>
<keyword evidence="11" id="KW-0539">Nucleus</keyword>
<feature type="compositionally biased region" description="Low complexity" evidence="13">
    <location>
        <begin position="473"/>
        <end position="487"/>
    </location>
</feature>
<reference evidence="17" key="1">
    <citation type="submission" date="2025-08" db="UniProtKB">
        <authorList>
            <consortium name="RefSeq"/>
        </authorList>
    </citation>
    <scope>IDENTIFICATION</scope>
    <source>
        <tissue evidence="17">Liver</tissue>
    </source>
</reference>
<evidence type="ECO:0000256" key="12">
    <source>
        <dbReference type="PROSITE-ProRule" id="PRU00146"/>
    </source>
</evidence>
<evidence type="ECO:0000313" key="16">
    <source>
        <dbReference type="Proteomes" id="UP000886700"/>
    </source>
</evidence>
<feature type="region of interest" description="Disordered" evidence="13">
    <location>
        <begin position="818"/>
        <end position="894"/>
    </location>
</feature>
<organism evidence="16 17">
    <name type="scientific">Mesocricetus auratus</name>
    <name type="common">Golden hamster</name>
    <dbReference type="NCBI Taxonomy" id="10036"/>
    <lineage>
        <taxon>Eukaryota</taxon>
        <taxon>Metazoa</taxon>
        <taxon>Chordata</taxon>
        <taxon>Craniata</taxon>
        <taxon>Vertebrata</taxon>
        <taxon>Euteleostomi</taxon>
        <taxon>Mammalia</taxon>
        <taxon>Eutheria</taxon>
        <taxon>Euarchontoglires</taxon>
        <taxon>Glires</taxon>
        <taxon>Rodentia</taxon>
        <taxon>Myomorpha</taxon>
        <taxon>Muroidea</taxon>
        <taxon>Cricetidae</taxon>
        <taxon>Cricetinae</taxon>
        <taxon>Mesocricetus</taxon>
    </lineage>
</organism>
<dbReference type="GO" id="GO:0005634">
    <property type="term" value="C:nucleus"/>
    <property type="evidence" value="ECO:0007669"/>
    <property type="project" value="UniProtKB-SubCell"/>
</dbReference>
<keyword evidence="10" id="KW-0804">Transcription</keyword>
<evidence type="ECO:0000256" key="11">
    <source>
        <dbReference type="ARBA" id="ARBA00023242"/>
    </source>
</evidence>
<comment type="subcellular location">
    <subcellularLocation>
        <location evidence="1">Nucleus</location>
    </subcellularLocation>
</comment>
<dbReference type="InterPro" id="IPR011011">
    <property type="entry name" value="Znf_FYVE_PHD"/>
</dbReference>
<evidence type="ECO:0000256" key="10">
    <source>
        <dbReference type="ARBA" id="ARBA00023163"/>
    </source>
</evidence>
<evidence type="ECO:0000256" key="4">
    <source>
        <dbReference type="ARBA" id="ARBA00022833"/>
    </source>
</evidence>
<dbReference type="InterPro" id="IPR019787">
    <property type="entry name" value="Znf_PHD-finger"/>
</dbReference>
<dbReference type="SUPFAM" id="SSF57903">
    <property type="entry name" value="FYVE/PHD zinc finger"/>
    <property type="match status" value="1"/>
</dbReference>
<dbReference type="GO" id="GO:0051213">
    <property type="term" value="F:dioxygenase activity"/>
    <property type="evidence" value="ECO:0007669"/>
    <property type="project" value="UniProtKB-KW"/>
</dbReference>
<dbReference type="CDD" id="cd15554">
    <property type="entry name" value="PHD_PHF2_like"/>
    <property type="match status" value="1"/>
</dbReference>
<dbReference type="PANTHER" id="PTHR23123">
    <property type="entry name" value="PHD/F-BOX CONTAINING PROTEIN"/>
    <property type="match status" value="1"/>
</dbReference>
<dbReference type="InterPro" id="IPR050690">
    <property type="entry name" value="JHDM1_Histone_Demethylase"/>
</dbReference>
<gene>
    <name evidence="17" type="primary">LOC101827700</name>
</gene>
<dbReference type="PROSITE" id="PS50016">
    <property type="entry name" value="ZF_PHD_2"/>
    <property type="match status" value="1"/>
</dbReference>
<feature type="compositionally biased region" description="Acidic residues" evidence="13">
    <location>
        <begin position="818"/>
        <end position="837"/>
    </location>
</feature>
<dbReference type="GO" id="GO:0008270">
    <property type="term" value="F:zinc ion binding"/>
    <property type="evidence" value="ECO:0007669"/>
    <property type="project" value="UniProtKB-KW"/>
</dbReference>
<evidence type="ECO:0000259" key="14">
    <source>
        <dbReference type="PROSITE" id="PS50016"/>
    </source>
</evidence>
<name>A0A3Q0D8T5_MESAU</name>